<sequence>MPVHITHKVQIPDHEIQLEAIRAQGAGGQHVNKVATAIHLRFDIPGSSLPEEIKSRLLAIADQRISKDGVVVIKAQQSRSQEKNRTDAVKRLRQLILKAMVQPKKRRPTRASQSARKKRMDRKTKRGRIKQLRKSVSSDD</sequence>
<proteinExistence type="inferred from homology"/>
<evidence type="ECO:0000256" key="1">
    <source>
        <dbReference type="ARBA" id="ARBA00010835"/>
    </source>
</evidence>
<dbReference type="Pfam" id="PF00472">
    <property type="entry name" value="RF-1"/>
    <property type="match status" value="1"/>
</dbReference>
<dbReference type="Proteomes" id="UP000014216">
    <property type="component" value="Unassembled WGS sequence"/>
</dbReference>
<evidence type="ECO:0000313" key="4">
    <source>
        <dbReference type="EMBL" id="EMS79992.1"/>
    </source>
</evidence>
<name>S0G5W2_9BACT</name>
<evidence type="ECO:0000313" key="5">
    <source>
        <dbReference type="Proteomes" id="UP000014216"/>
    </source>
</evidence>
<dbReference type="GO" id="GO:0043022">
    <property type="term" value="F:ribosome binding"/>
    <property type="evidence" value="ECO:0007669"/>
    <property type="project" value="TreeGrafter"/>
</dbReference>
<dbReference type="PANTHER" id="PTHR47814:SF1">
    <property type="entry name" value="PEPTIDYL-TRNA HYDROLASE ARFB"/>
    <property type="match status" value="1"/>
</dbReference>
<dbReference type="PATRIC" id="fig|1286635.3.peg.1701"/>
<dbReference type="RefSeq" id="WP_006965323.1">
    <property type="nucleotide sequence ID" value="NZ_APJX01000003.1"/>
</dbReference>
<comment type="caution">
    <text evidence="4">The sequence shown here is derived from an EMBL/GenBank/DDBJ whole genome shotgun (WGS) entry which is preliminary data.</text>
</comment>
<dbReference type="GO" id="GO:0072344">
    <property type="term" value="P:rescue of stalled ribosome"/>
    <property type="evidence" value="ECO:0007669"/>
    <property type="project" value="TreeGrafter"/>
</dbReference>
<feature type="region of interest" description="Disordered" evidence="2">
    <location>
        <begin position="98"/>
        <end position="140"/>
    </location>
</feature>
<accession>S0G5W2</accession>
<dbReference type="GO" id="GO:0004045">
    <property type="term" value="F:peptidyl-tRNA hydrolase activity"/>
    <property type="evidence" value="ECO:0007669"/>
    <property type="project" value="TreeGrafter"/>
</dbReference>
<dbReference type="InterPro" id="IPR045853">
    <property type="entry name" value="Pep_chain_release_fac_I_sf"/>
</dbReference>
<reference evidence="4 5" key="1">
    <citation type="journal article" date="2013" name="Genome Announc.">
        <title>Draft Genome Sequence of Desulfotignum phosphitoxidans DSM 13687 Strain FiPS-3.</title>
        <authorList>
            <person name="Poehlein A."/>
            <person name="Daniel R."/>
            <person name="Simeonova D.D."/>
        </authorList>
    </citation>
    <scope>NUCLEOTIDE SEQUENCE [LARGE SCALE GENOMIC DNA]</scope>
    <source>
        <strain evidence="4 5">DSM 13687</strain>
    </source>
</reference>
<organism evidence="4 5">
    <name type="scientific">Desulfotignum phosphitoxidans DSM 13687</name>
    <dbReference type="NCBI Taxonomy" id="1286635"/>
    <lineage>
        <taxon>Bacteria</taxon>
        <taxon>Pseudomonadati</taxon>
        <taxon>Thermodesulfobacteriota</taxon>
        <taxon>Desulfobacteria</taxon>
        <taxon>Desulfobacterales</taxon>
        <taxon>Desulfobacteraceae</taxon>
        <taxon>Desulfotignum</taxon>
    </lineage>
</organism>
<dbReference type="AlphaFoldDB" id="S0G5W2"/>
<evidence type="ECO:0000259" key="3">
    <source>
        <dbReference type="PROSITE" id="PS00745"/>
    </source>
</evidence>
<dbReference type="OrthoDB" id="9815709at2"/>
<dbReference type="PROSITE" id="PS00745">
    <property type="entry name" value="RF_PROK_I"/>
    <property type="match status" value="1"/>
</dbReference>
<protein>
    <submittedName>
        <fullName evidence="4">Class I peptide chain release factor</fullName>
    </submittedName>
</protein>
<gene>
    <name evidence="4" type="ORF">Dpo_3c01340</name>
</gene>
<dbReference type="Gene3D" id="3.30.160.20">
    <property type="match status" value="1"/>
</dbReference>
<dbReference type="PANTHER" id="PTHR47814">
    <property type="entry name" value="PEPTIDYL-TRNA HYDROLASE ARFB"/>
    <property type="match status" value="1"/>
</dbReference>
<evidence type="ECO:0000256" key="2">
    <source>
        <dbReference type="SAM" id="MobiDB-lite"/>
    </source>
</evidence>
<dbReference type="EMBL" id="APJX01000003">
    <property type="protein sequence ID" value="EMS79992.1"/>
    <property type="molecule type" value="Genomic_DNA"/>
</dbReference>
<feature type="domain" description="Prokaryotic-type class I peptide chain release factors" evidence="3">
    <location>
        <begin position="22"/>
        <end position="38"/>
    </location>
</feature>
<comment type="similarity">
    <text evidence="1">Belongs to the prokaryotic/mitochondrial release factor family.</text>
</comment>
<dbReference type="GO" id="GO:0003747">
    <property type="term" value="F:translation release factor activity"/>
    <property type="evidence" value="ECO:0007669"/>
    <property type="project" value="InterPro"/>
</dbReference>
<dbReference type="NCBIfam" id="NF006718">
    <property type="entry name" value="PRK09256.1"/>
    <property type="match status" value="1"/>
</dbReference>
<keyword evidence="5" id="KW-1185">Reference proteome</keyword>
<dbReference type="InterPro" id="IPR000352">
    <property type="entry name" value="Pep_chain_release_fac_I"/>
</dbReference>
<dbReference type="SUPFAM" id="SSF75620">
    <property type="entry name" value="Release factor"/>
    <property type="match status" value="1"/>
</dbReference>
<feature type="compositionally biased region" description="Basic residues" evidence="2">
    <location>
        <begin position="103"/>
        <end position="133"/>
    </location>
</feature>